<accession>A0AB38A7B1</accession>
<keyword evidence="2" id="KW-0597">Phosphoprotein</keyword>
<evidence type="ECO:0000259" key="6">
    <source>
        <dbReference type="PROSITE" id="PS51094"/>
    </source>
</evidence>
<keyword evidence="5" id="KW-0598">Phosphotransferase system</keyword>
<dbReference type="PANTHER" id="PTHR47738:SF2">
    <property type="entry name" value="PTS SYSTEM FRUCTOSE-LIKE EIIA COMPONENT"/>
    <property type="match status" value="1"/>
</dbReference>
<evidence type="ECO:0000256" key="5">
    <source>
        <dbReference type="ARBA" id="ARBA00022683"/>
    </source>
</evidence>
<dbReference type="GO" id="GO:0009401">
    <property type="term" value="P:phosphoenolpyruvate-dependent sugar phosphotransferase system"/>
    <property type="evidence" value="ECO:0007669"/>
    <property type="project" value="UniProtKB-KW"/>
</dbReference>
<keyword evidence="1" id="KW-0813">Transport</keyword>
<dbReference type="Pfam" id="PF00359">
    <property type="entry name" value="PTS_EIIA_2"/>
    <property type="match status" value="1"/>
</dbReference>
<dbReference type="EMBL" id="FNSH01000001">
    <property type="protein sequence ID" value="SEB84221.1"/>
    <property type="molecule type" value="Genomic_DNA"/>
</dbReference>
<proteinExistence type="predicted"/>
<dbReference type="GO" id="GO:0008982">
    <property type="term" value="F:protein-N(PI)-phosphohistidine-sugar phosphotransferase activity"/>
    <property type="evidence" value="ECO:0007669"/>
    <property type="project" value="InterPro"/>
</dbReference>
<dbReference type="PANTHER" id="PTHR47738">
    <property type="entry name" value="PTS SYSTEM FRUCTOSE-LIKE EIIA COMPONENT-RELATED"/>
    <property type="match status" value="1"/>
</dbReference>
<protein>
    <submittedName>
        <fullName evidence="7">PTS system IIA component, Fru family</fullName>
    </submittedName>
</protein>
<organism evidence="7 8">
    <name type="scientific">Atopobium minutum</name>
    <dbReference type="NCBI Taxonomy" id="1381"/>
    <lineage>
        <taxon>Bacteria</taxon>
        <taxon>Bacillati</taxon>
        <taxon>Actinomycetota</taxon>
        <taxon>Coriobacteriia</taxon>
        <taxon>Coriobacteriales</taxon>
        <taxon>Atopobiaceae</taxon>
        <taxon>Atopobium</taxon>
    </lineage>
</organism>
<dbReference type="CDD" id="cd00211">
    <property type="entry name" value="PTS_IIA_fru"/>
    <property type="match status" value="1"/>
</dbReference>
<keyword evidence="4" id="KW-0808">Transferase</keyword>
<dbReference type="PROSITE" id="PS51094">
    <property type="entry name" value="PTS_EIIA_TYPE_2"/>
    <property type="match status" value="1"/>
</dbReference>
<evidence type="ECO:0000256" key="4">
    <source>
        <dbReference type="ARBA" id="ARBA00022679"/>
    </source>
</evidence>
<evidence type="ECO:0000256" key="1">
    <source>
        <dbReference type="ARBA" id="ARBA00022448"/>
    </source>
</evidence>
<dbReference type="InterPro" id="IPR016152">
    <property type="entry name" value="PTrfase/Anion_transptr"/>
</dbReference>
<dbReference type="Proteomes" id="UP000183687">
    <property type="component" value="Unassembled WGS sequence"/>
</dbReference>
<gene>
    <name evidence="7" type="ORF">SAMN04489746_1157</name>
</gene>
<dbReference type="RefSeq" id="WP_057001903.1">
    <property type="nucleotide sequence ID" value="NZ_CALJSN010000009.1"/>
</dbReference>
<dbReference type="InterPro" id="IPR002178">
    <property type="entry name" value="PTS_EIIA_type-2_dom"/>
</dbReference>
<dbReference type="NCBIfam" id="TIGR00848">
    <property type="entry name" value="fruA"/>
    <property type="match status" value="1"/>
</dbReference>
<dbReference type="SUPFAM" id="SSF55804">
    <property type="entry name" value="Phoshotransferase/anion transport protein"/>
    <property type="match status" value="1"/>
</dbReference>
<dbReference type="AlphaFoldDB" id="A0AB38A7B1"/>
<reference evidence="7 8" key="1">
    <citation type="submission" date="2016-10" db="EMBL/GenBank/DDBJ databases">
        <authorList>
            <person name="Varghese N."/>
            <person name="Submissions S."/>
        </authorList>
    </citation>
    <scope>NUCLEOTIDE SEQUENCE [LARGE SCALE GENOMIC DNA]</scope>
    <source>
        <strain evidence="7 8">DSM 20586</strain>
    </source>
</reference>
<comment type="caution">
    <text evidence="7">The sequence shown here is derived from an EMBL/GenBank/DDBJ whole genome shotgun (WGS) entry which is preliminary data.</text>
</comment>
<name>A0AB38A7B1_9ACTN</name>
<dbReference type="PROSITE" id="PS00372">
    <property type="entry name" value="PTS_EIIA_TYPE_2_HIS"/>
    <property type="match status" value="1"/>
</dbReference>
<keyword evidence="3" id="KW-0762">Sugar transport</keyword>
<dbReference type="InterPro" id="IPR051541">
    <property type="entry name" value="PTS_SugarTrans_NitroReg"/>
</dbReference>
<evidence type="ECO:0000256" key="2">
    <source>
        <dbReference type="ARBA" id="ARBA00022553"/>
    </source>
</evidence>
<evidence type="ECO:0000313" key="8">
    <source>
        <dbReference type="Proteomes" id="UP000183687"/>
    </source>
</evidence>
<feature type="domain" description="PTS EIIA type-2" evidence="6">
    <location>
        <begin position="13"/>
        <end position="158"/>
    </location>
</feature>
<dbReference type="Gene3D" id="3.40.930.10">
    <property type="entry name" value="Mannitol-specific EII, Chain A"/>
    <property type="match status" value="1"/>
</dbReference>
<dbReference type="GO" id="GO:0016020">
    <property type="term" value="C:membrane"/>
    <property type="evidence" value="ECO:0007669"/>
    <property type="project" value="InterPro"/>
</dbReference>
<dbReference type="InterPro" id="IPR004715">
    <property type="entry name" value="PTS_IIA_fruc"/>
</dbReference>
<evidence type="ECO:0000313" key="7">
    <source>
        <dbReference type="EMBL" id="SEB84221.1"/>
    </source>
</evidence>
<evidence type="ECO:0000256" key="3">
    <source>
        <dbReference type="ARBA" id="ARBA00022597"/>
    </source>
</evidence>
<sequence>MAGFSDTDFDITRVIDKNLIALNLEAKDKEDMLRQLISLLDEHGRLNNPEEFYADVLWREKEGQTGIGLGVAIPHGKSSSVNQTSLAIGTTANPIVWESIDDKPVSIVILFAVTQADSDTVHLKLLQHVAKLLVYESFIEKLYAVKTANEMLELLQSNPDDYSD</sequence>